<organism evidence="6 7">
    <name type="scientific">Ruegeria marina</name>
    <dbReference type="NCBI Taxonomy" id="639004"/>
    <lineage>
        <taxon>Bacteria</taxon>
        <taxon>Pseudomonadati</taxon>
        <taxon>Pseudomonadota</taxon>
        <taxon>Alphaproteobacteria</taxon>
        <taxon>Rhodobacterales</taxon>
        <taxon>Roseobacteraceae</taxon>
        <taxon>Ruegeria</taxon>
    </lineage>
</organism>
<keyword evidence="7" id="KW-1185">Reference proteome</keyword>
<name>A0A1G6TAI6_9RHOB</name>
<dbReference type="PANTHER" id="PTHR30483:SF6">
    <property type="entry name" value="PERIPLASMIC BINDING PROTEIN OF ABC TRANSPORTER FOR NATURAL AMINO ACIDS"/>
    <property type="match status" value="1"/>
</dbReference>
<dbReference type="PANTHER" id="PTHR30483">
    <property type="entry name" value="LEUCINE-SPECIFIC-BINDING PROTEIN"/>
    <property type="match status" value="1"/>
</dbReference>
<dbReference type="InterPro" id="IPR028081">
    <property type="entry name" value="Leu-bd"/>
</dbReference>
<accession>A0A1G6TAI6</accession>
<feature type="signal peptide" evidence="4">
    <location>
        <begin position="1"/>
        <end position="25"/>
    </location>
</feature>
<evidence type="ECO:0000256" key="3">
    <source>
        <dbReference type="ARBA" id="ARBA00022970"/>
    </source>
</evidence>
<dbReference type="Pfam" id="PF13458">
    <property type="entry name" value="Peripla_BP_6"/>
    <property type="match status" value="1"/>
</dbReference>
<evidence type="ECO:0000259" key="5">
    <source>
        <dbReference type="Pfam" id="PF13458"/>
    </source>
</evidence>
<proteinExistence type="inferred from homology"/>
<evidence type="ECO:0000313" key="7">
    <source>
        <dbReference type="Proteomes" id="UP000199628"/>
    </source>
</evidence>
<protein>
    <submittedName>
        <fullName evidence="6">Branched-chain amino acid transport system substrate-binding protein</fullName>
    </submittedName>
</protein>
<evidence type="ECO:0000256" key="4">
    <source>
        <dbReference type="SAM" id="SignalP"/>
    </source>
</evidence>
<keyword evidence="3" id="KW-0813">Transport</keyword>
<dbReference type="SUPFAM" id="SSF53822">
    <property type="entry name" value="Periplasmic binding protein-like I"/>
    <property type="match status" value="1"/>
</dbReference>
<dbReference type="RefSeq" id="WP_093030712.1">
    <property type="nucleotide sequence ID" value="NZ_FMZV01000006.1"/>
</dbReference>
<dbReference type="InterPro" id="IPR028082">
    <property type="entry name" value="Peripla_BP_I"/>
</dbReference>
<dbReference type="AlphaFoldDB" id="A0A1G6TAI6"/>
<keyword evidence="2 4" id="KW-0732">Signal</keyword>
<dbReference type="Proteomes" id="UP000199628">
    <property type="component" value="Unassembled WGS sequence"/>
</dbReference>
<dbReference type="GO" id="GO:0006865">
    <property type="term" value="P:amino acid transport"/>
    <property type="evidence" value="ECO:0007669"/>
    <property type="project" value="UniProtKB-KW"/>
</dbReference>
<keyword evidence="3" id="KW-0029">Amino-acid transport</keyword>
<sequence length="399" mass="42167">MKLKSLITAGMISASALALSSAAFAADKTVRIVGFGASSGVVGIFGQNSGAAMSAAFEKINAEGGITLADGSKAMIETEYYDDRCNAEEGISVLRRIASTDALVAIGPTCSNVAEPLFGILQAKVDDAGDTGLQFPVFTDVAIKGGLAGISEWVFRNTPSEAKMYDDLFAWIRETYPDAKTIYGGVEEDFAHSRFTWYSVMKTAAEAHGFELVGEAQWLLNDTNFSNQARGMRRAEPDVVAISAHPFTSCGMLREMARQKIQPKVLVGLTSSSSLETLSGCANEAQGIIIPTSFAPVNDEAKAAAEAVAAKGGALDLHSAAAWENAMILRDVINAAGIEGTPDTLEADRRKIRDGLAALTTAHGLLGENKRMPDGEAVKPYVFVHAQGNAWEVVHNPGS</sequence>
<dbReference type="STRING" id="639004.SAMN04488239_10650"/>
<evidence type="ECO:0000313" key="6">
    <source>
        <dbReference type="EMBL" id="SDD26090.1"/>
    </source>
</evidence>
<dbReference type="EMBL" id="FMZV01000006">
    <property type="protein sequence ID" value="SDD26090.1"/>
    <property type="molecule type" value="Genomic_DNA"/>
</dbReference>
<dbReference type="OrthoDB" id="9791590at2"/>
<dbReference type="Gene3D" id="3.40.50.2300">
    <property type="match status" value="2"/>
</dbReference>
<gene>
    <name evidence="6" type="ORF">SAMN04488239_10650</name>
</gene>
<evidence type="ECO:0000256" key="1">
    <source>
        <dbReference type="ARBA" id="ARBA00010062"/>
    </source>
</evidence>
<reference evidence="7" key="1">
    <citation type="submission" date="2016-10" db="EMBL/GenBank/DDBJ databases">
        <authorList>
            <person name="Varghese N."/>
            <person name="Submissions S."/>
        </authorList>
    </citation>
    <scope>NUCLEOTIDE SEQUENCE [LARGE SCALE GENOMIC DNA]</scope>
    <source>
        <strain evidence="7">CGMCC 1.9108</strain>
    </source>
</reference>
<evidence type="ECO:0000256" key="2">
    <source>
        <dbReference type="ARBA" id="ARBA00022729"/>
    </source>
</evidence>
<dbReference type="InterPro" id="IPR051010">
    <property type="entry name" value="BCAA_transport"/>
</dbReference>
<comment type="similarity">
    <text evidence="1">Belongs to the leucine-binding protein family.</text>
</comment>
<feature type="domain" description="Leucine-binding protein" evidence="5">
    <location>
        <begin position="29"/>
        <end position="387"/>
    </location>
</feature>
<feature type="chain" id="PRO_5011758149" evidence="4">
    <location>
        <begin position="26"/>
        <end position="399"/>
    </location>
</feature>